<dbReference type="Proteomes" id="UP001589627">
    <property type="component" value="Unassembled WGS sequence"/>
</dbReference>
<comment type="caution">
    <text evidence="2">The sequence shown here is derived from an EMBL/GenBank/DDBJ whole genome shotgun (WGS) entry which is preliminary data.</text>
</comment>
<organism evidence="2 3">
    <name type="scientific">Actinoallomurus acaciae</name>
    <dbReference type="NCBI Taxonomy" id="502577"/>
    <lineage>
        <taxon>Bacteria</taxon>
        <taxon>Bacillati</taxon>
        <taxon>Actinomycetota</taxon>
        <taxon>Actinomycetes</taxon>
        <taxon>Streptosporangiales</taxon>
        <taxon>Thermomonosporaceae</taxon>
        <taxon>Actinoallomurus</taxon>
    </lineage>
</organism>
<dbReference type="InterPro" id="IPR036426">
    <property type="entry name" value="Bulb-type_lectin_dom_sf"/>
</dbReference>
<evidence type="ECO:0000259" key="1">
    <source>
        <dbReference type="PROSITE" id="PS50927"/>
    </source>
</evidence>
<dbReference type="Gene3D" id="2.90.10.30">
    <property type="match status" value="2"/>
</dbReference>
<gene>
    <name evidence="2" type="ORF">ACFFNX_46570</name>
</gene>
<protein>
    <submittedName>
        <fullName evidence="2">DUF6461 domain-containing protein</fullName>
    </submittedName>
</protein>
<dbReference type="SUPFAM" id="SSF51110">
    <property type="entry name" value="alpha-D-mannose-specific plant lectins"/>
    <property type="match status" value="2"/>
</dbReference>
<proteinExistence type="predicted"/>
<sequence length="650" mass="70912">MQELIQFNRLRDGESLTSPSGRFVLRYDADGVATVTDESVGEVRWRAGEPDRPVAGRLLLGIGGAVQVEAPDDGHELIWRSGYAAPEARSLVLTDDGDFELLDGQRVRLMNSRTGPVESAALGDAAPVAAITGDRYLLREGGKRRHTVARNPDGSLQVSMSARGYGWSHTLLVPLVQWMEQQPDTLLTWRILPYGDRKTRDLCLVDTEGETLWRDYMRDLSAAPPPAHPHVYGGPELGRGGRLRHQSLTSISGVYTLVHQDDGNLVLYYNPEHRAVWATDTWWAGDGWTDLTEDGELVVRNLCGGPVWRSGTAGSGAQWLVVDDEGGIALLDDAGTAVWEVRTGPHPPAPVADVARGSVLRRGETLRRQSLTSADGGTVLAHRDDCRIVLYGEDGRWLWDGYYGGDRRTQLTLDDDGMLRVRADDGSPVLDLGGPGDELVVERESVVLRREDGTVVWRDGGQVSQAEEPGEDHTAWLTRLNDEAYCVTVIHDVEPDEALRRLGAQPSQVTTGTWSDLLERSDLEEAEPNTAVAAFALGPHTLLVEDNGWRAVNEPGLSAGTFAVSSYMSINADFAFLVYRDGETVDDLGESGDGEANSPEARRALEEMGAEDVLDTAFEHDIELLCRVAGVRPTVADVSGTARLAILDEE</sequence>
<feature type="domain" description="Bulb-type lectin" evidence="1">
    <location>
        <begin position="1"/>
        <end position="114"/>
    </location>
</feature>
<keyword evidence="3" id="KW-1185">Reference proteome</keyword>
<evidence type="ECO:0000313" key="3">
    <source>
        <dbReference type="Proteomes" id="UP001589627"/>
    </source>
</evidence>
<reference evidence="2 3" key="1">
    <citation type="submission" date="2024-09" db="EMBL/GenBank/DDBJ databases">
        <authorList>
            <person name="Sun Q."/>
            <person name="Mori K."/>
        </authorList>
    </citation>
    <scope>NUCLEOTIDE SEQUENCE [LARGE SCALE GENOMIC DNA]</scope>
    <source>
        <strain evidence="2 3">TBRC 0563</strain>
    </source>
</reference>
<dbReference type="EMBL" id="JBHLZP010000764">
    <property type="protein sequence ID" value="MFB9839633.1"/>
    <property type="molecule type" value="Genomic_DNA"/>
</dbReference>
<dbReference type="SMART" id="SM00108">
    <property type="entry name" value="B_lectin"/>
    <property type="match status" value="1"/>
</dbReference>
<accession>A0ABV5YX41</accession>
<feature type="domain" description="Bulb-type lectin" evidence="1">
    <location>
        <begin position="228"/>
        <end position="343"/>
    </location>
</feature>
<dbReference type="RefSeq" id="WP_378212788.1">
    <property type="nucleotide sequence ID" value="NZ_JBHLZP010000764.1"/>
</dbReference>
<dbReference type="PROSITE" id="PS50927">
    <property type="entry name" value="BULB_LECTIN"/>
    <property type="match status" value="2"/>
</dbReference>
<name>A0ABV5YX41_9ACTN</name>
<dbReference type="InterPro" id="IPR045592">
    <property type="entry name" value="DUF6461"/>
</dbReference>
<dbReference type="InterPro" id="IPR001480">
    <property type="entry name" value="Bulb-type_lectin_dom"/>
</dbReference>
<evidence type="ECO:0000313" key="2">
    <source>
        <dbReference type="EMBL" id="MFB9839633.1"/>
    </source>
</evidence>
<dbReference type="Pfam" id="PF20062">
    <property type="entry name" value="DUF6461"/>
    <property type="match status" value="1"/>
</dbReference>
<dbReference type="Gene3D" id="2.90.10.10">
    <property type="entry name" value="Bulb-type lectin domain"/>
    <property type="match status" value="1"/>
</dbReference>